<evidence type="ECO:0000313" key="2">
    <source>
        <dbReference type="Proteomes" id="UP000824120"/>
    </source>
</evidence>
<keyword evidence="2" id="KW-1185">Reference proteome</keyword>
<proteinExistence type="predicted"/>
<protein>
    <submittedName>
        <fullName evidence="1">Uncharacterized protein</fullName>
    </submittedName>
</protein>
<dbReference type="AlphaFoldDB" id="A0A9J5ZCR5"/>
<accession>A0A9J5ZCR5</accession>
<name>A0A9J5ZCR5_SOLCO</name>
<organism evidence="1 2">
    <name type="scientific">Solanum commersonii</name>
    <name type="common">Commerson's wild potato</name>
    <name type="synonym">Commerson's nightshade</name>
    <dbReference type="NCBI Taxonomy" id="4109"/>
    <lineage>
        <taxon>Eukaryota</taxon>
        <taxon>Viridiplantae</taxon>
        <taxon>Streptophyta</taxon>
        <taxon>Embryophyta</taxon>
        <taxon>Tracheophyta</taxon>
        <taxon>Spermatophyta</taxon>
        <taxon>Magnoliopsida</taxon>
        <taxon>eudicotyledons</taxon>
        <taxon>Gunneridae</taxon>
        <taxon>Pentapetalae</taxon>
        <taxon>asterids</taxon>
        <taxon>lamiids</taxon>
        <taxon>Solanales</taxon>
        <taxon>Solanaceae</taxon>
        <taxon>Solanoideae</taxon>
        <taxon>Solaneae</taxon>
        <taxon>Solanum</taxon>
    </lineage>
</organism>
<comment type="caution">
    <text evidence="1">The sequence shown here is derived from an EMBL/GenBank/DDBJ whole genome shotgun (WGS) entry which is preliminary data.</text>
</comment>
<dbReference type="EMBL" id="JACXVP010000004">
    <property type="protein sequence ID" value="KAG5609719.1"/>
    <property type="molecule type" value="Genomic_DNA"/>
</dbReference>
<dbReference type="Proteomes" id="UP000824120">
    <property type="component" value="Chromosome 4"/>
</dbReference>
<sequence>MPEHTADLLSCGGSKEVVEDHPTMYLVDSLEREKWEHVLNSEEYTFTSFKKKKVKTDTDGLDPVAVCLDEFELQPEMVFPPFQMKLEFFLQNPLHHVLRELKEKRLSSHFKIIHSKNYFPVSRRPSSNVCQHRCFLDLLIEMANHTSVQKPNLLGTSS</sequence>
<gene>
    <name evidence="1" type="ORF">H5410_021000</name>
</gene>
<evidence type="ECO:0000313" key="1">
    <source>
        <dbReference type="EMBL" id="KAG5609719.1"/>
    </source>
</evidence>
<reference evidence="1 2" key="1">
    <citation type="submission" date="2020-09" db="EMBL/GenBank/DDBJ databases">
        <title>De no assembly of potato wild relative species, Solanum commersonii.</title>
        <authorList>
            <person name="Cho K."/>
        </authorList>
    </citation>
    <scope>NUCLEOTIDE SEQUENCE [LARGE SCALE GENOMIC DNA]</scope>
    <source>
        <strain evidence="1">LZ3.2</strain>
        <tissue evidence="1">Leaf</tissue>
    </source>
</reference>